<dbReference type="InterPro" id="IPR029004">
    <property type="entry name" value="Ribosomal_eL28/Mak16"/>
</dbReference>
<evidence type="ECO:0000256" key="3">
    <source>
        <dbReference type="ARBA" id="ARBA00023274"/>
    </source>
</evidence>
<dbReference type="AlphaFoldDB" id="A0A8J4CLW2"/>
<dbReference type="GO" id="GO:1990904">
    <property type="term" value="C:ribonucleoprotein complex"/>
    <property type="evidence" value="ECO:0007669"/>
    <property type="project" value="UniProtKB-KW"/>
</dbReference>
<dbReference type="OrthoDB" id="428895at2759"/>
<evidence type="ECO:0000313" key="5">
    <source>
        <dbReference type="EMBL" id="GIL82413.1"/>
    </source>
</evidence>
<comment type="similarity">
    <text evidence="1">Belongs to the eukaryotic ribosomal protein eL28 family.</text>
</comment>
<dbReference type="GO" id="GO:0006412">
    <property type="term" value="P:translation"/>
    <property type="evidence" value="ECO:0007669"/>
    <property type="project" value="InterPro"/>
</dbReference>
<protein>
    <recommendedName>
        <fullName evidence="4">Ribosomal eL28/Mak16 domain-containing protein</fullName>
    </recommendedName>
</protein>
<dbReference type="FunFam" id="3.30.390.110:FF:000002">
    <property type="entry name" value="60S ribosomal protein L28"/>
    <property type="match status" value="1"/>
</dbReference>
<feature type="domain" description="Ribosomal eL28/Mak16" evidence="4">
    <location>
        <begin position="5"/>
        <end position="117"/>
    </location>
</feature>
<keyword evidence="3" id="KW-0687">Ribonucleoprotein</keyword>
<dbReference type="Pfam" id="PF01778">
    <property type="entry name" value="Ribosomal_L28e"/>
    <property type="match status" value="1"/>
</dbReference>
<evidence type="ECO:0000313" key="7">
    <source>
        <dbReference type="Proteomes" id="UP000747110"/>
    </source>
</evidence>
<evidence type="ECO:0000313" key="6">
    <source>
        <dbReference type="EMBL" id="GIM07787.1"/>
    </source>
</evidence>
<accession>A0A8J4CLW2</accession>
<dbReference type="GO" id="GO:0003735">
    <property type="term" value="F:structural constituent of ribosome"/>
    <property type="evidence" value="ECO:0007669"/>
    <property type="project" value="InterPro"/>
</dbReference>
<dbReference type="Gene3D" id="3.30.390.110">
    <property type="match status" value="1"/>
</dbReference>
<name>A0A8J4CLW2_9CHLO</name>
<sequence>MSSQLLWEVIKNHNSFMRKGVKGLVFSAEPGNLYNKHSYKFSGLANTKTVDIQADGDYVKFSVGRTKTAQQPRKSKHSEVIKKDGRAVLKAVGKQVQSYRPDLKAAALARASAVHKSIRVRKAKK</sequence>
<organism evidence="5 7">
    <name type="scientific">Volvox reticuliferus</name>
    <dbReference type="NCBI Taxonomy" id="1737510"/>
    <lineage>
        <taxon>Eukaryota</taxon>
        <taxon>Viridiplantae</taxon>
        <taxon>Chlorophyta</taxon>
        <taxon>core chlorophytes</taxon>
        <taxon>Chlorophyceae</taxon>
        <taxon>CS clade</taxon>
        <taxon>Chlamydomonadales</taxon>
        <taxon>Volvocaceae</taxon>
        <taxon>Volvox</taxon>
    </lineage>
</organism>
<evidence type="ECO:0000256" key="2">
    <source>
        <dbReference type="ARBA" id="ARBA00022980"/>
    </source>
</evidence>
<dbReference type="Proteomes" id="UP000747110">
    <property type="component" value="Unassembled WGS sequence"/>
</dbReference>
<evidence type="ECO:0000259" key="4">
    <source>
        <dbReference type="Pfam" id="PF01778"/>
    </source>
</evidence>
<dbReference type="InterPro" id="IPR002672">
    <property type="entry name" value="Ribosomal_eL28"/>
</dbReference>
<dbReference type="EMBL" id="BNCP01000024">
    <property type="protein sequence ID" value="GIL82413.1"/>
    <property type="molecule type" value="Genomic_DNA"/>
</dbReference>
<reference evidence="5" key="1">
    <citation type="journal article" date="2021" name="Proc. Natl. Acad. Sci. U.S.A.">
        <title>Three genomes in the algal genus Volvox reveal the fate of a haploid sex-determining region after a transition to homothallism.</title>
        <authorList>
            <person name="Yamamoto K."/>
            <person name="Hamaji T."/>
            <person name="Kawai-Toyooka H."/>
            <person name="Matsuzaki R."/>
            <person name="Takahashi F."/>
            <person name="Nishimura Y."/>
            <person name="Kawachi M."/>
            <person name="Noguchi H."/>
            <person name="Minakuchi Y."/>
            <person name="Umen J.G."/>
            <person name="Toyoda A."/>
            <person name="Nozaki H."/>
        </authorList>
    </citation>
    <scope>NUCLEOTIDE SEQUENCE</scope>
    <source>
        <strain evidence="6">NIES-3785</strain>
        <strain evidence="5">NIES-3786</strain>
    </source>
</reference>
<keyword evidence="7" id="KW-1185">Reference proteome</keyword>
<keyword evidence="2" id="KW-0689">Ribosomal protein</keyword>
<dbReference type="EMBL" id="BNCQ01000025">
    <property type="protein sequence ID" value="GIM07787.1"/>
    <property type="molecule type" value="Genomic_DNA"/>
</dbReference>
<dbReference type="Proteomes" id="UP000722791">
    <property type="component" value="Unassembled WGS sequence"/>
</dbReference>
<evidence type="ECO:0000256" key="1">
    <source>
        <dbReference type="ARBA" id="ARBA00007926"/>
    </source>
</evidence>
<dbReference type="PANTHER" id="PTHR10544">
    <property type="entry name" value="60S RIBOSOMAL PROTEIN L28"/>
    <property type="match status" value="1"/>
</dbReference>
<proteinExistence type="inferred from homology"/>
<gene>
    <name evidence="5" type="ORF">Vretifemale_11407</name>
    <name evidence="6" type="ORF">Vretimale_11860</name>
</gene>
<comment type="caution">
    <text evidence="5">The sequence shown here is derived from an EMBL/GenBank/DDBJ whole genome shotgun (WGS) entry which is preliminary data.</text>
</comment>
<dbReference type="GO" id="GO:0005840">
    <property type="term" value="C:ribosome"/>
    <property type="evidence" value="ECO:0007669"/>
    <property type="project" value="UniProtKB-KW"/>
</dbReference>